<evidence type="ECO:0008006" key="4">
    <source>
        <dbReference type="Google" id="ProtNLM"/>
    </source>
</evidence>
<gene>
    <name evidence="2" type="ORF">J2S18_002845</name>
</gene>
<dbReference type="Gene3D" id="3.40.640.10">
    <property type="entry name" value="Type I PLP-dependent aspartate aminotransferase-like (Major domain)"/>
    <property type="match status" value="1"/>
</dbReference>
<keyword evidence="1" id="KW-0663">Pyridoxal phosphate</keyword>
<dbReference type="RefSeq" id="WP_307487705.1">
    <property type="nucleotide sequence ID" value="NZ_JAUSUF010000013.1"/>
</dbReference>
<dbReference type="Proteomes" id="UP001228504">
    <property type="component" value="Unassembled WGS sequence"/>
</dbReference>
<keyword evidence="3" id="KW-1185">Reference proteome</keyword>
<evidence type="ECO:0000313" key="2">
    <source>
        <dbReference type="EMBL" id="MDQ0150871.1"/>
    </source>
</evidence>
<comment type="similarity">
    <text evidence="1">Belongs to the DegT/DnrJ/EryC1 family.</text>
</comment>
<dbReference type="SUPFAM" id="SSF53383">
    <property type="entry name" value="PLP-dependent transferases"/>
    <property type="match status" value="1"/>
</dbReference>
<evidence type="ECO:0000256" key="1">
    <source>
        <dbReference type="RuleBase" id="RU004508"/>
    </source>
</evidence>
<comment type="caution">
    <text evidence="2">The sequence shown here is derived from an EMBL/GenBank/DDBJ whole genome shotgun (WGS) entry which is preliminary data.</text>
</comment>
<dbReference type="EMBL" id="JAUSUF010000013">
    <property type="protein sequence ID" value="MDQ0150871.1"/>
    <property type="molecule type" value="Genomic_DNA"/>
</dbReference>
<dbReference type="Pfam" id="PF01041">
    <property type="entry name" value="DegT_DnrJ_EryC1"/>
    <property type="match status" value="1"/>
</dbReference>
<accession>A0ABT9UX30</accession>
<dbReference type="InterPro" id="IPR015421">
    <property type="entry name" value="PyrdxlP-dep_Trfase_major"/>
</dbReference>
<sequence length="358" mass="41895">MGKEIGSYFFDYKDFKNENNPKVLLTENFKYKAYLSSGRDAIKLAIKEINGAKRALLPGFTCETVIKPFIAAGFEVSFYDINKDLTVNVNEFVNKINENKPSIILVHSYFGFDTLKNIRHILKKIGESEIVLIEDITQDMYSNFPKEEANYLVGSLRKWMAIPDGGFLFSKDIEIKGDKNLNTNNKLVEYNLKAFKKKSLYMENGNKDLKNEFRALFENGIMEMEEWNAIYKISPISKRIYNGLNVEYMKMQRKLNYKFLLENIKNFKNIKPILTNITLEVVPLYFPVLIDKSREEIQSKLASKKIYCPVIWPMSKYPISKINDDTEYVYNHILCIPCDQRYDINDMKRIVKEIEKLL</sequence>
<dbReference type="Gene3D" id="3.90.1150.10">
    <property type="entry name" value="Aspartate Aminotransferase, domain 1"/>
    <property type="match status" value="1"/>
</dbReference>
<dbReference type="InterPro" id="IPR015422">
    <property type="entry name" value="PyrdxlP-dep_Trfase_small"/>
</dbReference>
<dbReference type="InterPro" id="IPR000653">
    <property type="entry name" value="DegT/StrS_aminotransferase"/>
</dbReference>
<dbReference type="InterPro" id="IPR015424">
    <property type="entry name" value="PyrdxlP-dep_Trfase"/>
</dbReference>
<reference evidence="2 3" key="1">
    <citation type="submission" date="2023-07" db="EMBL/GenBank/DDBJ databases">
        <title>Genomic Encyclopedia of Type Strains, Phase IV (KMG-IV): sequencing the most valuable type-strain genomes for metagenomic binning, comparative biology and taxonomic classification.</title>
        <authorList>
            <person name="Goeker M."/>
        </authorList>
    </citation>
    <scope>NUCLEOTIDE SEQUENCE [LARGE SCALE GENOMIC DNA]</scope>
    <source>
        <strain evidence="2 3">DSM 20694</strain>
    </source>
</reference>
<protein>
    <recommendedName>
        <fullName evidence="4">dTDP-4-amino-4,6-dideoxygalactose transaminase</fullName>
    </recommendedName>
</protein>
<evidence type="ECO:0000313" key="3">
    <source>
        <dbReference type="Proteomes" id="UP001228504"/>
    </source>
</evidence>
<organism evidence="2 3">
    <name type="scientific">Eubacterium multiforme</name>
    <dbReference type="NCBI Taxonomy" id="83339"/>
    <lineage>
        <taxon>Bacteria</taxon>
        <taxon>Bacillati</taxon>
        <taxon>Bacillota</taxon>
        <taxon>Clostridia</taxon>
        <taxon>Eubacteriales</taxon>
        <taxon>Eubacteriaceae</taxon>
        <taxon>Eubacterium</taxon>
    </lineage>
</organism>
<name>A0ABT9UX30_9FIRM</name>
<proteinExistence type="inferred from homology"/>